<feature type="signal peptide" evidence="4">
    <location>
        <begin position="1"/>
        <end position="24"/>
    </location>
</feature>
<gene>
    <name evidence="5" type="ORF">HNR05_001515</name>
</gene>
<evidence type="ECO:0000313" key="5">
    <source>
        <dbReference type="EMBL" id="NYJ19724.1"/>
    </source>
</evidence>
<sequence>MNVNRRFLARKVLAVGLVTGLTVAALTSCSTDSSAGTGAGGATEITFSYLWGGAEAKAIEEIISTYNASQSEVTVKGISSPDFQKQITSMSASQGSFDISDHFGNSVGSWASKGIIAPLDSYLKAENVDLNDFVPAALDQMKFDGKIYSMPIAVHSFQLLYNKTLLAEAGVAVPTTMDELATAIAALTKQGADGGITQLGLGDPSVSTTLTTLGYNFGGTWDADGAPTPTESGNIAAAAWYQDNITTKFGANNIATFNSGLGEYMSAQDPFYIGKTAMVIDGEWRALNIPTTAPDLDWGVTAIPYVSTDHKDTTQLTASTLFIPTNSKKKEAAGKFLSYLVNPEGMTAFTLALGNLPARTSLLDSTAYDGITNFSAWLGALKSDNVYALSSMPYSAEYSTDLGKAFDDITRDVATPQDALDAVLANSSSYATK</sequence>
<evidence type="ECO:0000256" key="3">
    <source>
        <dbReference type="ARBA" id="ARBA00022729"/>
    </source>
</evidence>
<evidence type="ECO:0000256" key="2">
    <source>
        <dbReference type="ARBA" id="ARBA00022448"/>
    </source>
</evidence>
<evidence type="ECO:0000256" key="4">
    <source>
        <dbReference type="SAM" id="SignalP"/>
    </source>
</evidence>
<evidence type="ECO:0000313" key="6">
    <source>
        <dbReference type="Proteomes" id="UP000537260"/>
    </source>
</evidence>
<feature type="chain" id="PRO_5038700858" evidence="4">
    <location>
        <begin position="25"/>
        <end position="433"/>
    </location>
</feature>
<name>A0A7Z0EEX7_9MICO</name>
<dbReference type="CDD" id="cd14748">
    <property type="entry name" value="PBP2_UgpB"/>
    <property type="match status" value="1"/>
</dbReference>
<dbReference type="PROSITE" id="PS51257">
    <property type="entry name" value="PROKAR_LIPOPROTEIN"/>
    <property type="match status" value="1"/>
</dbReference>
<keyword evidence="3 4" id="KW-0732">Signal</keyword>
<dbReference type="Proteomes" id="UP000537260">
    <property type="component" value="Unassembled WGS sequence"/>
</dbReference>
<dbReference type="GO" id="GO:1901982">
    <property type="term" value="F:maltose binding"/>
    <property type="evidence" value="ECO:0007669"/>
    <property type="project" value="TreeGrafter"/>
</dbReference>
<dbReference type="AlphaFoldDB" id="A0A7Z0EEX7"/>
<dbReference type="RefSeq" id="WP_179578441.1">
    <property type="nucleotide sequence ID" value="NZ_JACCFM010000001.1"/>
</dbReference>
<comment type="caution">
    <text evidence="5">The sequence shown here is derived from an EMBL/GenBank/DDBJ whole genome shotgun (WGS) entry which is preliminary data.</text>
</comment>
<dbReference type="PANTHER" id="PTHR30061:SF50">
    <property type="entry name" value="MALTOSE_MALTODEXTRIN-BINDING PERIPLASMIC PROTEIN"/>
    <property type="match status" value="1"/>
</dbReference>
<comment type="similarity">
    <text evidence="1">Belongs to the bacterial solute-binding protein 1 family.</text>
</comment>
<dbReference type="GO" id="GO:0055052">
    <property type="term" value="C:ATP-binding cassette (ABC) transporter complex, substrate-binding subunit-containing"/>
    <property type="evidence" value="ECO:0007669"/>
    <property type="project" value="TreeGrafter"/>
</dbReference>
<protein>
    <submittedName>
        <fullName evidence="5">Multiple sugar transport system substrate-binding protein</fullName>
    </submittedName>
</protein>
<proteinExistence type="inferred from homology"/>
<dbReference type="GO" id="GO:0015768">
    <property type="term" value="P:maltose transport"/>
    <property type="evidence" value="ECO:0007669"/>
    <property type="project" value="TreeGrafter"/>
</dbReference>
<dbReference type="EMBL" id="JACCFM010000001">
    <property type="protein sequence ID" value="NYJ19724.1"/>
    <property type="molecule type" value="Genomic_DNA"/>
</dbReference>
<dbReference type="GO" id="GO:0042956">
    <property type="term" value="P:maltodextrin transmembrane transport"/>
    <property type="evidence" value="ECO:0007669"/>
    <property type="project" value="TreeGrafter"/>
</dbReference>
<reference evidence="5 6" key="1">
    <citation type="submission" date="2020-07" db="EMBL/GenBank/DDBJ databases">
        <title>Sequencing the genomes of 1000 actinobacteria strains.</title>
        <authorList>
            <person name="Klenk H.-P."/>
        </authorList>
    </citation>
    <scope>NUCLEOTIDE SEQUENCE [LARGE SCALE GENOMIC DNA]</scope>
    <source>
        <strain evidence="5 6">LI1</strain>
    </source>
</reference>
<dbReference type="PANTHER" id="PTHR30061">
    <property type="entry name" value="MALTOSE-BINDING PERIPLASMIC PROTEIN"/>
    <property type="match status" value="1"/>
</dbReference>
<accession>A0A7Z0EEX7</accession>
<keyword evidence="6" id="KW-1185">Reference proteome</keyword>
<dbReference type="InterPro" id="IPR006059">
    <property type="entry name" value="SBP"/>
</dbReference>
<dbReference type="SUPFAM" id="SSF53850">
    <property type="entry name" value="Periplasmic binding protein-like II"/>
    <property type="match status" value="1"/>
</dbReference>
<organism evidence="5 6">
    <name type="scientific">Glaciibacter psychrotolerans</name>
    <dbReference type="NCBI Taxonomy" id="670054"/>
    <lineage>
        <taxon>Bacteria</taxon>
        <taxon>Bacillati</taxon>
        <taxon>Actinomycetota</taxon>
        <taxon>Actinomycetes</taxon>
        <taxon>Micrococcales</taxon>
        <taxon>Microbacteriaceae</taxon>
        <taxon>Glaciibacter</taxon>
    </lineage>
</organism>
<keyword evidence="2" id="KW-0813">Transport</keyword>
<dbReference type="Pfam" id="PF01547">
    <property type="entry name" value="SBP_bac_1"/>
    <property type="match status" value="1"/>
</dbReference>
<evidence type="ECO:0000256" key="1">
    <source>
        <dbReference type="ARBA" id="ARBA00008520"/>
    </source>
</evidence>
<dbReference type="Gene3D" id="3.40.190.10">
    <property type="entry name" value="Periplasmic binding protein-like II"/>
    <property type="match status" value="1"/>
</dbReference>
<keyword evidence="5" id="KW-0762">Sugar transport</keyword>